<comment type="caution">
    <text evidence="4">The sequence shown here is derived from an EMBL/GenBank/DDBJ whole genome shotgun (WGS) entry which is preliminary data.</text>
</comment>
<dbReference type="InterPro" id="IPR029063">
    <property type="entry name" value="SAM-dependent_MTases_sf"/>
</dbReference>
<dbReference type="Proteomes" id="UP000293342">
    <property type="component" value="Unassembled WGS sequence"/>
</dbReference>
<dbReference type="GO" id="GO:0032259">
    <property type="term" value="P:methylation"/>
    <property type="evidence" value="ECO:0007669"/>
    <property type="project" value="UniProtKB-KW"/>
</dbReference>
<dbReference type="OrthoDB" id="5136988at2"/>
<protein>
    <recommendedName>
        <fullName evidence="3">Histidine-specific methyltransferase SAM-dependent domain-containing protein</fullName>
    </recommendedName>
</protein>
<feature type="domain" description="Histidine-specific methyltransferase SAM-dependent" evidence="3">
    <location>
        <begin position="70"/>
        <end position="342"/>
    </location>
</feature>
<proteinExistence type="predicted"/>
<dbReference type="RefSeq" id="WP_131517068.1">
    <property type="nucleotide sequence ID" value="NZ_SJKD01000007.1"/>
</dbReference>
<accession>A0A4R0JHK1</accession>
<dbReference type="EMBL" id="SJKD01000007">
    <property type="protein sequence ID" value="TCC45979.1"/>
    <property type="molecule type" value="Genomic_DNA"/>
</dbReference>
<evidence type="ECO:0000256" key="1">
    <source>
        <dbReference type="ARBA" id="ARBA00022603"/>
    </source>
</evidence>
<evidence type="ECO:0000256" key="2">
    <source>
        <dbReference type="ARBA" id="ARBA00022679"/>
    </source>
</evidence>
<name>A0A4R0JHK1_9ACTN</name>
<keyword evidence="5" id="KW-1185">Reference proteome</keyword>
<keyword evidence="2" id="KW-0808">Transferase</keyword>
<dbReference type="AlphaFoldDB" id="A0A4R0JHK1"/>
<reference evidence="4 5" key="1">
    <citation type="submission" date="2019-02" db="EMBL/GenBank/DDBJ databases">
        <title>Kribbella capetownensis sp. nov. and Kribbella speibonae sp. nov., isolated from soil.</title>
        <authorList>
            <person name="Curtis S.M."/>
            <person name="Norton I."/>
            <person name="Everest G.J."/>
            <person name="Meyers P.R."/>
        </authorList>
    </citation>
    <scope>NUCLEOTIDE SEQUENCE [LARGE SCALE GENOMIC DNA]</scope>
    <source>
        <strain evidence="4 5">YM53</strain>
    </source>
</reference>
<dbReference type="PANTHER" id="PTHR43397">
    <property type="entry name" value="ERGOTHIONEINE BIOSYNTHESIS PROTEIN 1"/>
    <property type="match status" value="1"/>
</dbReference>
<dbReference type="PANTHER" id="PTHR43397:SF1">
    <property type="entry name" value="ERGOTHIONEINE BIOSYNTHESIS PROTEIN 1"/>
    <property type="match status" value="1"/>
</dbReference>
<evidence type="ECO:0000313" key="4">
    <source>
        <dbReference type="EMBL" id="TCC45979.1"/>
    </source>
</evidence>
<dbReference type="Pfam" id="PF10017">
    <property type="entry name" value="Methyltransf_33"/>
    <property type="match status" value="1"/>
</dbReference>
<evidence type="ECO:0000259" key="3">
    <source>
        <dbReference type="Pfam" id="PF10017"/>
    </source>
</evidence>
<gene>
    <name evidence="4" type="ORF">E0H75_30200</name>
</gene>
<dbReference type="InterPro" id="IPR019257">
    <property type="entry name" value="MeTrfase_dom"/>
</dbReference>
<organism evidence="4 5">
    <name type="scientific">Kribbella capetownensis</name>
    <dbReference type="NCBI Taxonomy" id="1572659"/>
    <lineage>
        <taxon>Bacteria</taxon>
        <taxon>Bacillati</taxon>
        <taxon>Actinomycetota</taxon>
        <taxon>Actinomycetes</taxon>
        <taxon>Propionibacteriales</taxon>
        <taxon>Kribbellaceae</taxon>
        <taxon>Kribbella</taxon>
    </lineage>
</organism>
<dbReference type="GO" id="GO:0008168">
    <property type="term" value="F:methyltransferase activity"/>
    <property type="evidence" value="ECO:0007669"/>
    <property type="project" value="UniProtKB-KW"/>
</dbReference>
<evidence type="ECO:0000313" key="5">
    <source>
        <dbReference type="Proteomes" id="UP000293342"/>
    </source>
</evidence>
<dbReference type="InterPro" id="IPR051128">
    <property type="entry name" value="EgtD_Methyltrsf_superfamily"/>
</dbReference>
<keyword evidence="1" id="KW-0489">Methyltransferase</keyword>
<dbReference type="Gene3D" id="3.40.50.150">
    <property type="entry name" value="Vaccinia Virus protein VP39"/>
    <property type="match status" value="1"/>
</dbReference>
<sequence>MTEPVPVIRRLEQALADDDFAWSLLLVGEDQTDKLATLTGDLRGPFSKTGDGKQITSGFSYWGIGPTIAWANATNDPFYLVMKAGTESFLRHWRKLRPHVENGGFHLVSLGVGTGVKDRTILGDMRRQNPDMFYIPVDMSSEMLRLGTVEPVRGAHFPMSQVLPVQLDFSLDDNMDELGQMLARLVGADPILFTLTGNTLANFESDEDVLSTITRVLRPQDRLLLEVASTSSLDRDAAKAAADEYHQTRAFAEFVTSALRYNTDLKIDNDRIDFRGEVENDDALRVKIVWQNNTGEPIVMGLPDHTEVVLDPEDTILLYTTRKFSTERLKRLTAACDLTPIEHAHSGFRHTRRPSPFGLDLLLLAPGTVEGPAVTTLADDIWST</sequence>